<name>A0A9P5CSN5_CRYP1</name>
<evidence type="ECO:0000313" key="2">
    <source>
        <dbReference type="Proteomes" id="UP000803844"/>
    </source>
</evidence>
<feature type="non-terminal residue" evidence="1">
    <location>
        <position position="1"/>
    </location>
</feature>
<proteinExistence type="predicted"/>
<dbReference type="Proteomes" id="UP000803844">
    <property type="component" value="Unassembled WGS sequence"/>
</dbReference>
<sequence length="706" mass="78803">RFLNWDLPYAALVRRLGGHVQDHPSPFSPGPPTPDYIAVGLHDHPSPDPREAMSPTAQLVDKKVLIDRAHLLLSGRDRELMKQLTRDERRTAATWLHDGWMFSFMTTKYWGKGPRHWNPSLIHFKTFAGVIESSFEDNSGDSMGAVVVQSPSTIPPVVDPPTQLCRWSIHYKATIKYDPIPEQDTDIEAHSADQFDVEDESTWPKWEPYQDLSKTLAEASRDNSFTTIKCQDLPLAADKLVNTAAECESDTEVEAIGFAIMSRNTDVLLDLLDAVRYNDRALRDISPFHLAARFLDGAKACCNVMSLLVRSLDDDCSIGVNYTDKSGLTVLDTLFISILRSHSSITPDMLGGSFASDKSHFDGGDVDVCGRWDADSPCIRHLHVTGEATIPTGWKHMFCHTSVQAVYHCITTIFVVDWRPDINTVSGLFRRRCKGCGLELALGPIHALVFISYHLANSGLPGETLFGMLACLVCLITFRADPSLSLEISIPAILGIEEAAECQHRAFNAAELAAAVPEYIISAWTSEVQLGWSAIVQLLRHQVKHAQGSTSTATKTSKDHSQASFNKSWDASKGIGGYCHHNIHSYELLSHRKYVKCGDKQVGMIWAAIQVELLTYRRLKEDDPWLSPFFNMQDVLKGLQDHDGQGLQLLVNSRGEDMFTPFSRCGLFLWSDHPGCVRGEEACSSYCGNLDDWKRTSFIESRSWKF</sequence>
<dbReference type="OrthoDB" id="539213at2759"/>
<gene>
    <name evidence="1" type="ORF">M406DRAFT_248280</name>
</gene>
<evidence type="ECO:0000313" key="1">
    <source>
        <dbReference type="EMBL" id="KAF3769774.1"/>
    </source>
</evidence>
<organism evidence="1 2">
    <name type="scientific">Cryphonectria parasitica (strain ATCC 38755 / EP155)</name>
    <dbReference type="NCBI Taxonomy" id="660469"/>
    <lineage>
        <taxon>Eukaryota</taxon>
        <taxon>Fungi</taxon>
        <taxon>Dikarya</taxon>
        <taxon>Ascomycota</taxon>
        <taxon>Pezizomycotina</taxon>
        <taxon>Sordariomycetes</taxon>
        <taxon>Sordariomycetidae</taxon>
        <taxon>Diaporthales</taxon>
        <taxon>Cryphonectriaceae</taxon>
        <taxon>Cryphonectria-Endothia species complex</taxon>
        <taxon>Cryphonectria</taxon>
    </lineage>
</organism>
<comment type="caution">
    <text evidence="1">The sequence shown here is derived from an EMBL/GenBank/DDBJ whole genome shotgun (WGS) entry which is preliminary data.</text>
</comment>
<accession>A0A9P5CSN5</accession>
<dbReference type="EMBL" id="MU032344">
    <property type="protein sequence ID" value="KAF3769774.1"/>
    <property type="molecule type" value="Genomic_DNA"/>
</dbReference>
<dbReference type="GeneID" id="63833650"/>
<keyword evidence="2" id="KW-1185">Reference proteome</keyword>
<protein>
    <submittedName>
        <fullName evidence="1">Uncharacterized protein</fullName>
    </submittedName>
</protein>
<reference evidence="1" key="1">
    <citation type="journal article" date="2020" name="Phytopathology">
        <title>Genome sequence of the chestnut blight fungus Cryphonectria parasitica EP155: A fundamental resource for an archetypical invasive plant pathogen.</title>
        <authorList>
            <person name="Crouch J.A."/>
            <person name="Dawe A."/>
            <person name="Aerts A."/>
            <person name="Barry K."/>
            <person name="Churchill A.C.L."/>
            <person name="Grimwood J."/>
            <person name="Hillman B."/>
            <person name="Milgroom M.G."/>
            <person name="Pangilinan J."/>
            <person name="Smith M."/>
            <person name="Salamov A."/>
            <person name="Schmutz J."/>
            <person name="Yadav J."/>
            <person name="Grigoriev I.V."/>
            <person name="Nuss D."/>
        </authorList>
    </citation>
    <scope>NUCLEOTIDE SEQUENCE</scope>
    <source>
        <strain evidence="1">EP155</strain>
    </source>
</reference>
<dbReference type="RefSeq" id="XP_040780735.1">
    <property type="nucleotide sequence ID" value="XM_040916521.1"/>
</dbReference>
<dbReference type="AlphaFoldDB" id="A0A9P5CSN5"/>